<keyword evidence="2" id="KW-1185">Reference proteome</keyword>
<sequence length="105" mass="12386">MKELKDIFFVFTAILILLPSAVSFSHIFLDHSHKLCENYSEYHYHKKSIDCELHTFHKNPALQITFPEYNIVSEVTKERGIFEYYQFLNDFEPLAFDLRGPPSIA</sequence>
<evidence type="ECO:0000313" key="1">
    <source>
        <dbReference type="EMBL" id="MCG9972506.1"/>
    </source>
</evidence>
<evidence type="ECO:0000313" key="2">
    <source>
        <dbReference type="Proteomes" id="UP001139344"/>
    </source>
</evidence>
<accession>A0A9X1UYX0</accession>
<proteinExistence type="predicted"/>
<dbReference type="AlphaFoldDB" id="A0A9X1UYX0"/>
<gene>
    <name evidence="1" type="ORF">LU635_12720</name>
</gene>
<name>A0A9X1UYX0_9FLAO</name>
<protein>
    <submittedName>
        <fullName evidence="1">Uncharacterized protein</fullName>
    </submittedName>
</protein>
<dbReference type="Proteomes" id="UP001139344">
    <property type="component" value="Unassembled WGS sequence"/>
</dbReference>
<comment type="caution">
    <text evidence="1">The sequence shown here is derived from an EMBL/GenBank/DDBJ whole genome shotgun (WGS) entry which is preliminary data.</text>
</comment>
<reference evidence="1" key="1">
    <citation type="submission" date="2021-12" db="EMBL/GenBank/DDBJ databases">
        <title>Description of Gramella crocea sp. nov., a new bacterium isolated from activated sludge.</title>
        <authorList>
            <person name="Zhang X."/>
        </authorList>
    </citation>
    <scope>NUCLEOTIDE SEQUENCE</scope>
    <source>
        <strain evidence="1">YB25</strain>
    </source>
</reference>
<organism evidence="1 2">
    <name type="scientific">Christiangramia crocea</name>
    <dbReference type="NCBI Taxonomy" id="2904124"/>
    <lineage>
        <taxon>Bacteria</taxon>
        <taxon>Pseudomonadati</taxon>
        <taxon>Bacteroidota</taxon>
        <taxon>Flavobacteriia</taxon>
        <taxon>Flavobacteriales</taxon>
        <taxon>Flavobacteriaceae</taxon>
        <taxon>Christiangramia</taxon>
    </lineage>
</organism>
<dbReference type="EMBL" id="JAJSON010000025">
    <property type="protein sequence ID" value="MCG9972506.1"/>
    <property type="molecule type" value="Genomic_DNA"/>
</dbReference>
<dbReference type="RefSeq" id="WP_240099823.1">
    <property type="nucleotide sequence ID" value="NZ_JAJSON010000025.1"/>
</dbReference>